<comment type="similarity">
    <text evidence="1">Belongs to the myoviridae tail sheath protein family.</text>
</comment>
<evidence type="ECO:0008006" key="6">
    <source>
        <dbReference type="Google" id="ProtNLM"/>
    </source>
</evidence>
<protein>
    <recommendedName>
        <fullName evidence="6">Tail sheath protein C-terminal domain-containing protein</fullName>
    </recommendedName>
</protein>
<dbReference type="Gene3D" id="3.40.50.11780">
    <property type="match status" value="1"/>
</dbReference>
<dbReference type="OrthoDB" id="9767864at2"/>
<dbReference type="Proteomes" id="UP000239415">
    <property type="component" value="Unassembled WGS sequence"/>
</dbReference>
<sequence>MATYLSPGVHVEETPPAARAIAGVGTSTAAFAGEVPDNVKMPLRPGRTGLKADGTTVEPADFYTVAKAGDPVPVTSWEEFRTAFGDFQSANAVLAHAVFGFFNNGGSRCWVIRAAAKAGIDDPTKTLAALEAIDEIAIVAVPGAVAKAQHDALIAHCSRLQDRVAILDGAAADPPVVATIRPAGLSTQAAYAALYFPFIKVADPLKPGDETTVAPSGHIAGIYARSDAARGVHKAPANEVILGALGVTQRISQAQQDGLNPENINVLRVFNGAVTVWGARTMASNTAEEFRYISTRRFTNFLRESLTEGLSWVVFEPNSPALWQRITRNAGDFLTRQWRAGALLGAEAGDSFFVRCDASTNPPDVREIGQVVTEIGVAVVKPAEFVVFRIQQLTGG</sequence>
<dbReference type="PANTHER" id="PTHR35861:SF1">
    <property type="entry name" value="PHAGE TAIL SHEATH PROTEIN"/>
    <property type="match status" value="1"/>
</dbReference>
<dbReference type="InterPro" id="IPR035089">
    <property type="entry name" value="Phage_sheath_subtilisin"/>
</dbReference>
<accession>A0A2T0K377</accession>
<dbReference type="PANTHER" id="PTHR35861">
    <property type="match status" value="1"/>
</dbReference>
<evidence type="ECO:0000313" key="5">
    <source>
        <dbReference type="Proteomes" id="UP000239415"/>
    </source>
</evidence>
<dbReference type="Pfam" id="PF04984">
    <property type="entry name" value="Phage_sheath_1"/>
    <property type="match status" value="1"/>
</dbReference>
<evidence type="ECO:0000256" key="1">
    <source>
        <dbReference type="ARBA" id="ARBA00008005"/>
    </source>
</evidence>
<comment type="caution">
    <text evidence="4">The sequence shown here is derived from an EMBL/GenBank/DDBJ whole genome shotgun (WGS) entry which is preliminary data.</text>
</comment>
<organism evidence="4 5">
    <name type="scientific">Actinoplanes italicus</name>
    <dbReference type="NCBI Taxonomy" id="113567"/>
    <lineage>
        <taxon>Bacteria</taxon>
        <taxon>Bacillati</taxon>
        <taxon>Actinomycetota</taxon>
        <taxon>Actinomycetes</taxon>
        <taxon>Micromonosporales</taxon>
        <taxon>Micromonosporaceae</taxon>
        <taxon>Actinoplanes</taxon>
    </lineage>
</organism>
<dbReference type="AlphaFoldDB" id="A0A2T0K377"/>
<proteinExistence type="inferred from homology"/>
<evidence type="ECO:0000259" key="2">
    <source>
        <dbReference type="Pfam" id="PF04984"/>
    </source>
</evidence>
<evidence type="ECO:0000259" key="3">
    <source>
        <dbReference type="Pfam" id="PF17482"/>
    </source>
</evidence>
<name>A0A2T0K377_9ACTN</name>
<keyword evidence="5" id="KW-1185">Reference proteome</keyword>
<feature type="domain" description="Tail sheath protein subtilisin-like" evidence="2">
    <location>
        <begin position="125"/>
        <end position="282"/>
    </location>
</feature>
<evidence type="ECO:0000313" key="4">
    <source>
        <dbReference type="EMBL" id="PRX17291.1"/>
    </source>
</evidence>
<reference evidence="4 5" key="1">
    <citation type="submission" date="2018-03" db="EMBL/GenBank/DDBJ databases">
        <title>Genomic Encyclopedia of Archaeal and Bacterial Type Strains, Phase II (KMG-II): from individual species to whole genera.</title>
        <authorList>
            <person name="Goeker M."/>
        </authorList>
    </citation>
    <scope>NUCLEOTIDE SEQUENCE [LARGE SCALE GENOMIC DNA]</scope>
    <source>
        <strain evidence="4 5">DSM 43146</strain>
    </source>
</reference>
<dbReference type="EMBL" id="PVMZ01000016">
    <property type="protein sequence ID" value="PRX17291.1"/>
    <property type="molecule type" value="Genomic_DNA"/>
</dbReference>
<dbReference type="InterPro" id="IPR020287">
    <property type="entry name" value="Tail_sheath_C"/>
</dbReference>
<feature type="domain" description="Tail sheath protein C-terminal" evidence="3">
    <location>
        <begin position="288"/>
        <end position="391"/>
    </location>
</feature>
<dbReference type="InterPro" id="IPR052042">
    <property type="entry name" value="Tail_sheath_structural"/>
</dbReference>
<dbReference type="Pfam" id="PF17482">
    <property type="entry name" value="Phage_sheath_1C"/>
    <property type="match status" value="1"/>
</dbReference>
<gene>
    <name evidence="4" type="ORF">CLV67_11667</name>
</gene>
<dbReference type="RefSeq" id="WP_106325381.1">
    <property type="nucleotide sequence ID" value="NZ_BOMO01000149.1"/>
</dbReference>